<reference evidence="1 2" key="1">
    <citation type="submission" date="2024-09" db="EMBL/GenBank/DDBJ databases">
        <authorList>
            <person name="Sun Q."/>
            <person name="Mori K."/>
        </authorList>
    </citation>
    <scope>NUCLEOTIDE SEQUENCE [LARGE SCALE GENOMIC DNA]</scope>
    <source>
        <strain evidence="1 2">JCM 4557</strain>
    </source>
</reference>
<gene>
    <name evidence="1" type="ORF">ACFH04_10870</name>
</gene>
<dbReference type="RefSeq" id="WP_394318299.1">
    <property type="nucleotide sequence ID" value="NZ_JBHMQV010000009.1"/>
</dbReference>
<sequence length="42" mass="4537">MKRSPLDGRQPTVAEWVLVAPVVSASITRTPGLNPLHPKETS</sequence>
<protein>
    <submittedName>
        <fullName evidence="1">Uncharacterized protein</fullName>
    </submittedName>
</protein>
<evidence type="ECO:0000313" key="1">
    <source>
        <dbReference type="EMBL" id="MFC0844208.1"/>
    </source>
</evidence>
<dbReference type="EMBL" id="JBHMQV010000009">
    <property type="protein sequence ID" value="MFC0844208.1"/>
    <property type="molecule type" value="Genomic_DNA"/>
</dbReference>
<name>A0ABV6TFK8_9ACTN</name>
<accession>A0ABV6TFK8</accession>
<evidence type="ECO:0000313" key="2">
    <source>
        <dbReference type="Proteomes" id="UP001589887"/>
    </source>
</evidence>
<organism evidence="1 2">
    <name type="scientific">Streptomyces noboritoensis</name>
    <dbReference type="NCBI Taxonomy" id="67337"/>
    <lineage>
        <taxon>Bacteria</taxon>
        <taxon>Bacillati</taxon>
        <taxon>Actinomycetota</taxon>
        <taxon>Actinomycetes</taxon>
        <taxon>Kitasatosporales</taxon>
        <taxon>Streptomycetaceae</taxon>
        <taxon>Streptomyces</taxon>
    </lineage>
</organism>
<keyword evidence="2" id="KW-1185">Reference proteome</keyword>
<comment type="caution">
    <text evidence="1">The sequence shown here is derived from an EMBL/GenBank/DDBJ whole genome shotgun (WGS) entry which is preliminary data.</text>
</comment>
<dbReference type="Proteomes" id="UP001589887">
    <property type="component" value="Unassembled WGS sequence"/>
</dbReference>
<proteinExistence type="predicted"/>